<name>A0A8B8C3D5_CRAVI</name>
<dbReference type="Proteomes" id="UP000694844">
    <property type="component" value="Chromosome 9"/>
</dbReference>
<dbReference type="PANTHER" id="PTHR24104">
    <property type="entry name" value="E3 UBIQUITIN-PROTEIN LIGASE NHLRC1-RELATED"/>
    <property type="match status" value="1"/>
</dbReference>
<dbReference type="GO" id="GO:0061630">
    <property type="term" value="F:ubiquitin protein ligase activity"/>
    <property type="evidence" value="ECO:0007669"/>
    <property type="project" value="TreeGrafter"/>
</dbReference>
<dbReference type="PANTHER" id="PTHR24104:SF25">
    <property type="entry name" value="PROTEIN LIN-41"/>
    <property type="match status" value="1"/>
</dbReference>
<dbReference type="InterPro" id="IPR011042">
    <property type="entry name" value="6-blade_b-propeller_TolB-like"/>
</dbReference>
<sequence length="622" mass="72944">MNNIGMALKVKHCFQCEGYTGYYCHKCEKDLCFSCKLDHIASFETRSHYVTLYREKFYTLLKQERCVKDEDTSYDKFCTKCDIPVCFHCRKHRTHNQTNIRTEYKNKRNENKDIFIKIRGEFLLNARALSFSIKSDVETEINRCHEAFSNFPVKIATKKQKLEYLFENAQMQKEIRDGIAIILKQKLLEQKAKQTSSMIKHIRRLQQCDINAAELVSRPVKFLRFVQSKEFLEIINRPYVAKQTFPFFTQDRNIENLIEFLLNIKTGKMRRRKEKKEHVLGICYPKLDYGITTYDLDSVCHISCVRQGLVWVSDERKLIIVNSDGQCLGQVLNAFCSRSGTHTLNTKSELIYIAEDLNINRLVYIEKGECDMLIQRYDCGWEPLSLFCSKESGDILVAMISRTLEACKLVIYTEKGICISQFESKDYKRPIFITENTNKDVVVSDEGYSAVVVSNREGRHRFSYKGHRPESRLDPRGICTDPLSNILVCTSGTVQMIDKDGQFLVDIFREPFLFEFIPISLCYEVDRNVVWIGSRENKTILGYRHIDRKPALVDYCEPAESIYTSPTYAEIDEWYDQQHSAYQDELLMEIKETYEDDKNLDEDEPWEIDEYLSEEEEEEECI</sequence>
<dbReference type="OrthoDB" id="6133294at2759"/>
<proteinExistence type="predicted"/>
<reference evidence="4" key="1">
    <citation type="submission" date="2025-08" db="UniProtKB">
        <authorList>
            <consortium name="RefSeq"/>
        </authorList>
    </citation>
    <scope>IDENTIFICATION</scope>
    <source>
        <tissue evidence="4">Whole sample</tissue>
    </source>
</reference>
<protein>
    <submittedName>
        <fullName evidence="4">Uncharacterized protein LOC111115148 isoform X1</fullName>
    </submittedName>
</protein>
<dbReference type="GO" id="GO:0008270">
    <property type="term" value="F:zinc ion binding"/>
    <property type="evidence" value="ECO:0007669"/>
    <property type="project" value="UniProtKB-KW"/>
</dbReference>
<organism evidence="3 4">
    <name type="scientific">Crassostrea virginica</name>
    <name type="common">Eastern oyster</name>
    <dbReference type="NCBI Taxonomy" id="6565"/>
    <lineage>
        <taxon>Eukaryota</taxon>
        <taxon>Metazoa</taxon>
        <taxon>Spiralia</taxon>
        <taxon>Lophotrochozoa</taxon>
        <taxon>Mollusca</taxon>
        <taxon>Bivalvia</taxon>
        <taxon>Autobranchia</taxon>
        <taxon>Pteriomorphia</taxon>
        <taxon>Ostreida</taxon>
        <taxon>Ostreoidea</taxon>
        <taxon>Ostreidae</taxon>
        <taxon>Crassostrea</taxon>
    </lineage>
</organism>
<evidence type="ECO:0000313" key="3">
    <source>
        <dbReference type="Proteomes" id="UP000694844"/>
    </source>
</evidence>
<keyword evidence="3" id="KW-1185">Reference proteome</keyword>
<dbReference type="SUPFAM" id="SSF57845">
    <property type="entry name" value="B-box zinc-binding domain"/>
    <property type="match status" value="1"/>
</dbReference>
<dbReference type="InterPro" id="IPR050952">
    <property type="entry name" value="TRIM-NHL_E3_ligases"/>
</dbReference>
<dbReference type="RefSeq" id="XP_022309491.1">
    <property type="nucleotide sequence ID" value="XM_022453783.1"/>
</dbReference>
<dbReference type="InterPro" id="IPR000315">
    <property type="entry name" value="Znf_B-box"/>
</dbReference>
<feature type="domain" description="B box-type" evidence="2">
    <location>
        <begin position="61"/>
        <end position="96"/>
    </location>
</feature>
<dbReference type="AlphaFoldDB" id="A0A8B8C3D5"/>
<dbReference type="GO" id="GO:0043161">
    <property type="term" value="P:proteasome-mediated ubiquitin-dependent protein catabolic process"/>
    <property type="evidence" value="ECO:0007669"/>
    <property type="project" value="TreeGrafter"/>
</dbReference>
<evidence type="ECO:0000256" key="1">
    <source>
        <dbReference type="PROSITE-ProRule" id="PRU00024"/>
    </source>
</evidence>
<gene>
    <name evidence="4" type="primary">LOC111115148</name>
</gene>
<dbReference type="GO" id="GO:0000209">
    <property type="term" value="P:protein polyubiquitination"/>
    <property type="evidence" value="ECO:0007669"/>
    <property type="project" value="TreeGrafter"/>
</dbReference>
<dbReference type="KEGG" id="cvn:111115148"/>
<accession>A0A8B8C3D5</accession>
<keyword evidence="1" id="KW-0862">Zinc</keyword>
<dbReference type="SUPFAM" id="SSF101898">
    <property type="entry name" value="NHL repeat"/>
    <property type="match status" value="1"/>
</dbReference>
<dbReference type="CDD" id="cd19757">
    <property type="entry name" value="Bbox1"/>
    <property type="match status" value="1"/>
</dbReference>
<evidence type="ECO:0000313" key="4">
    <source>
        <dbReference type="RefSeq" id="XP_022309491.1"/>
    </source>
</evidence>
<dbReference type="PROSITE" id="PS50119">
    <property type="entry name" value="ZF_BBOX"/>
    <property type="match status" value="1"/>
</dbReference>
<keyword evidence="1" id="KW-0479">Metal-binding</keyword>
<dbReference type="Gene3D" id="2.120.10.30">
    <property type="entry name" value="TolB, C-terminal domain"/>
    <property type="match status" value="1"/>
</dbReference>
<keyword evidence="1" id="KW-0863">Zinc-finger</keyword>
<dbReference type="GeneID" id="111115148"/>
<evidence type="ECO:0000259" key="2">
    <source>
        <dbReference type="PROSITE" id="PS50119"/>
    </source>
</evidence>